<organism evidence="1 2">
    <name type="scientific">Lacipirellula limnantheis</name>
    <dbReference type="NCBI Taxonomy" id="2528024"/>
    <lineage>
        <taxon>Bacteria</taxon>
        <taxon>Pseudomonadati</taxon>
        <taxon>Planctomycetota</taxon>
        <taxon>Planctomycetia</taxon>
        <taxon>Pirellulales</taxon>
        <taxon>Lacipirellulaceae</taxon>
        <taxon>Lacipirellula</taxon>
    </lineage>
</organism>
<sequence>MKFPLLRLVWAAISIASIVGFDQARGQELLTNGGFATGNLTGWTFTPTASAEPTIAGSVTTFMGSNAFRLNTGSNSAGVEAGGTLSQTIALVAGQSYQVSAGTLAIASVNGSPNADGGTITLSLGGAVLHTFDVGQLAADEVKSDSYSAPFVAGATGPALFEVLFTRSFPNFAATPAVHHYADDLSVTLLVPEPASGALAALAVVAAIQQRRSRRR</sequence>
<gene>
    <name evidence="1" type="ORF">I41_19340</name>
</gene>
<dbReference type="AlphaFoldDB" id="A0A517TWL1"/>
<name>A0A517TWL1_9BACT</name>
<dbReference type="KEGG" id="llh:I41_19340"/>
<evidence type="ECO:0000313" key="2">
    <source>
        <dbReference type="Proteomes" id="UP000317909"/>
    </source>
</evidence>
<dbReference type="Proteomes" id="UP000317909">
    <property type="component" value="Chromosome"/>
</dbReference>
<accession>A0A517TWL1</accession>
<evidence type="ECO:0008006" key="3">
    <source>
        <dbReference type="Google" id="ProtNLM"/>
    </source>
</evidence>
<dbReference type="RefSeq" id="WP_145432288.1">
    <property type="nucleotide sequence ID" value="NZ_CP036339.1"/>
</dbReference>
<dbReference type="OrthoDB" id="483386at2"/>
<keyword evidence="2" id="KW-1185">Reference proteome</keyword>
<proteinExistence type="predicted"/>
<reference evidence="1 2" key="1">
    <citation type="submission" date="2019-02" db="EMBL/GenBank/DDBJ databases">
        <title>Deep-cultivation of Planctomycetes and their phenomic and genomic characterization uncovers novel biology.</title>
        <authorList>
            <person name="Wiegand S."/>
            <person name="Jogler M."/>
            <person name="Boedeker C."/>
            <person name="Pinto D."/>
            <person name="Vollmers J."/>
            <person name="Rivas-Marin E."/>
            <person name="Kohn T."/>
            <person name="Peeters S.H."/>
            <person name="Heuer A."/>
            <person name="Rast P."/>
            <person name="Oberbeckmann S."/>
            <person name="Bunk B."/>
            <person name="Jeske O."/>
            <person name="Meyerdierks A."/>
            <person name="Storesund J.E."/>
            <person name="Kallscheuer N."/>
            <person name="Luecker S."/>
            <person name="Lage O.M."/>
            <person name="Pohl T."/>
            <person name="Merkel B.J."/>
            <person name="Hornburger P."/>
            <person name="Mueller R.-W."/>
            <person name="Bruemmer F."/>
            <person name="Labrenz M."/>
            <person name="Spormann A.M."/>
            <person name="Op den Camp H."/>
            <person name="Overmann J."/>
            <person name="Amann R."/>
            <person name="Jetten M.S.M."/>
            <person name="Mascher T."/>
            <person name="Medema M.H."/>
            <person name="Devos D.P."/>
            <person name="Kaster A.-K."/>
            <person name="Ovreas L."/>
            <person name="Rohde M."/>
            <person name="Galperin M.Y."/>
            <person name="Jogler C."/>
        </authorList>
    </citation>
    <scope>NUCLEOTIDE SEQUENCE [LARGE SCALE GENOMIC DNA]</scope>
    <source>
        <strain evidence="1 2">I41</strain>
    </source>
</reference>
<evidence type="ECO:0000313" key="1">
    <source>
        <dbReference type="EMBL" id="QDT72751.1"/>
    </source>
</evidence>
<dbReference type="Gene3D" id="2.60.120.260">
    <property type="entry name" value="Galactose-binding domain-like"/>
    <property type="match status" value="1"/>
</dbReference>
<protein>
    <recommendedName>
        <fullName evidence="3">DUF642 domain-containing protein</fullName>
    </recommendedName>
</protein>
<dbReference type="EMBL" id="CP036339">
    <property type="protein sequence ID" value="QDT72751.1"/>
    <property type="molecule type" value="Genomic_DNA"/>
</dbReference>